<keyword evidence="2" id="KW-1185">Reference proteome</keyword>
<gene>
    <name evidence="1" type="ORF">CCAX7_17660</name>
</gene>
<dbReference type="RefSeq" id="WP_119324186.1">
    <property type="nucleotide sequence ID" value="NZ_AP025739.1"/>
</dbReference>
<evidence type="ECO:0000313" key="1">
    <source>
        <dbReference type="EMBL" id="BDI29715.1"/>
    </source>
</evidence>
<dbReference type="AlphaFoldDB" id="A0A402D412"/>
<dbReference type="InterPro" id="IPR008969">
    <property type="entry name" value="CarboxyPept-like_regulatory"/>
</dbReference>
<organism evidence="1 2">
    <name type="scientific">Capsulimonas corticalis</name>
    <dbReference type="NCBI Taxonomy" id="2219043"/>
    <lineage>
        <taxon>Bacteria</taxon>
        <taxon>Bacillati</taxon>
        <taxon>Armatimonadota</taxon>
        <taxon>Armatimonadia</taxon>
        <taxon>Capsulimonadales</taxon>
        <taxon>Capsulimonadaceae</taxon>
        <taxon>Capsulimonas</taxon>
    </lineage>
</organism>
<name>A0A402D412_9BACT</name>
<dbReference type="EMBL" id="AP025739">
    <property type="protein sequence ID" value="BDI29715.1"/>
    <property type="molecule type" value="Genomic_DNA"/>
</dbReference>
<accession>A0A402D412</accession>
<dbReference type="SUPFAM" id="SSF49464">
    <property type="entry name" value="Carboxypeptidase regulatory domain-like"/>
    <property type="match status" value="1"/>
</dbReference>
<dbReference type="OrthoDB" id="799083at2"/>
<evidence type="ECO:0000313" key="2">
    <source>
        <dbReference type="Proteomes" id="UP000287394"/>
    </source>
</evidence>
<protein>
    <submittedName>
        <fullName evidence="1">Uncharacterized protein</fullName>
    </submittedName>
</protein>
<dbReference type="Proteomes" id="UP000287394">
    <property type="component" value="Chromosome"/>
</dbReference>
<sequence length="316" mass="33209">MKRFLTTCAAAMLLSAPVLSHAEATAAEPLVVEVAASTRCVNVMGKAKPSLPADIPLAIKRGIVRGYVRDSQGHPLRGAVIGVRSSAIGGAYSGAAGKTDAKGYYEVAAPWGAASFYCAGYTVEYGDGIAAMGLCPADGDIDGFATADGAVKNWVLVPFGVADRAGVQDNPQYSGNYYGGTVIVNYQIDTDAGDSNSKALPPNSQIELTFTPEGPLVDGRKGRTIVVRRMVGDGWAQSLYVNNIPVAPYHLTAKLVDGGPLKIKETGMYRNEAFGLDPKESTDGVSLLLKADGAKPNMVTAAHGNWREMQITLERP</sequence>
<proteinExistence type="predicted"/>
<reference evidence="1 2" key="1">
    <citation type="journal article" date="2019" name="Int. J. Syst. Evol. Microbiol.">
        <title>Capsulimonas corticalis gen. nov., sp. nov., an aerobic capsulated bacterium, of a novel bacterial order, Capsulimonadales ord. nov., of the class Armatimonadia of the phylum Armatimonadetes.</title>
        <authorList>
            <person name="Li J."/>
            <person name="Kudo C."/>
            <person name="Tonouchi A."/>
        </authorList>
    </citation>
    <scope>NUCLEOTIDE SEQUENCE [LARGE SCALE GENOMIC DNA]</scope>
    <source>
        <strain evidence="1 2">AX-7</strain>
    </source>
</reference>
<dbReference type="KEGG" id="ccot:CCAX7_17660"/>